<gene>
    <name evidence="1" type="ORF">PR048_002518</name>
</gene>
<name>A0ABQ9IL54_9NEOP</name>
<evidence type="ECO:0000313" key="1">
    <source>
        <dbReference type="EMBL" id="KAJ8897172.1"/>
    </source>
</evidence>
<dbReference type="InterPro" id="IPR043502">
    <property type="entry name" value="DNA/RNA_pol_sf"/>
</dbReference>
<accession>A0ABQ9IL54</accession>
<evidence type="ECO:0000313" key="2">
    <source>
        <dbReference type="Proteomes" id="UP001159363"/>
    </source>
</evidence>
<dbReference type="InterPro" id="IPR043128">
    <property type="entry name" value="Rev_trsase/Diguanyl_cyclase"/>
</dbReference>
<protein>
    <submittedName>
        <fullName evidence="1">Uncharacterized protein</fullName>
    </submittedName>
</protein>
<organism evidence="1 2">
    <name type="scientific">Dryococelus australis</name>
    <dbReference type="NCBI Taxonomy" id="614101"/>
    <lineage>
        <taxon>Eukaryota</taxon>
        <taxon>Metazoa</taxon>
        <taxon>Ecdysozoa</taxon>
        <taxon>Arthropoda</taxon>
        <taxon>Hexapoda</taxon>
        <taxon>Insecta</taxon>
        <taxon>Pterygota</taxon>
        <taxon>Neoptera</taxon>
        <taxon>Polyneoptera</taxon>
        <taxon>Phasmatodea</taxon>
        <taxon>Verophasmatodea</taxon>
        <taxon>Anareolatae</taxon>
        <taxon>Phasmatidae</taxon>
        <taxon>Eurycanthinae</taxon>
        <taxon>Dryococelus</taxon>
    </lineage>
</organism>
<dbReference type="Proteomes" id="UP001159363">
    <property type="component" value="Chromosome 1"/>
</dbReference>
<proteinExistence type="predicted"/>
<reference evidence="1 2" key="1">
    <citation type="submission" date="2023-02" db="EMBL/GenBank/DDBJ databases">
        <title>LHISI_Scaffold_Assembly.</title>
        <authorList>
            <person name="Stuart O.P."/>
            <person name="Cleave R."/>
            <person name="Magrath M.J.L."/>
            <person name="Mikheyev A.S."/>
        </authorList>
    </citation>
    <scope>NUCLEOTIDE SEQUENCE [LARGE SCALE GENOMIC DNA]</scope>
    <source>
        <strain evidence="1">Daus_M_001</strain>
        <tissue evidence="1">Leg muscle</tissue>
    </source>
</reference>
<dbReference type="SUPFAM" id="SSF56672">
    <property type="entry name" value="DNA/RNA polymerases"/>
    <property type="match status" value="1"/>
</dbReference>
<dbReference type="EMBL" id="JARBHB010000001">
    <property type="protein sequence ID" value="KAJ8897172.1"/>
    <property type="molecule type" value="Genomic_DNA"/>
</dbReference>
<dbReference type="Gene3D" id="3.30.70.270">
    <property type="match status" value="1"/>
</dbReference>
<keyword evidence="2" id="KW-1185">Reference proteome</keyword>
<sequence length="193" mass="21894">MKGTLNGRARTATQYLPSTPAYRSTNICRPLATLFVRRLKLGSQPSVASVSRPSVNQPSVAFCPSIESDSQQSAVRRSVYLEDIIVTVRTFKEHAIFLEFVFQKVATINLKLVSKTCHFGLCQVSKLKCVVSWVYVLITRDLRRSSPRLPNNCIIWAVLSQILDRKETPPEYFSKVLHKPEINKYVTTGSFWL</sequence>
<comment type="caution">
    <text evidence="1">The sequence shown here is derived from an EMBL/GenBank/DDBJ whole genome shotgun (WGS) entry which is preliminary data.</text>
</comment>